<dbReference type="GO" id="GO:0003964">
    <property type="term" value="F:RNA-directed DNA polymerase activity"/>
    <property type="evidence" value="ECO:0007669"/>
    <property type="project" value="UniProtKB-KW"/>
</dbReference>
<organism evidence="14 15">
    <name type="scientific">Hermanssonia centrifuga</name>
    <dbReference type="NCBI Taxonomy" id="98765"/>
    <lineage>
        <taxon>Eukaryota</taxon>
        <taxon>Fungi</taxon>
        <taxon>Dikarya</taxon>
        <taxon>Basidiomycota</taxon>
        <taxon>Agaricomycotina</taxon>
        <taxon>Agaricomycetes</taxon>
        <taxon>Polyporales</taxon>
        <taxon>Meruliaceae</taxon>
        <taxon>Hermanssonia</taxon>
    </lineage>
</organism>
<keyword evidence="7" id="KW-0694">RNA-binding</keyword>
<dbReference type="Pfam" id="PF17921">
    <property type="entry name" value="Integrase_H2C2"/>
    <property type="match status" value="1"/>
</dbReference>
<dbReference type="Gene3D" id="2.40.50.40">
    <property type="match status" value="1"/>
</dbReference>
<dbReference type="GO" id="GO:0016787">
    <property type="term" value="F:hydrolase activity"/>
    <property type="evidence" value="ECO:0007669"/>
    <property type="project" value="UniProtKB-KW"/>
</dbReference>
<dbReference type="STRING" id="98765.A0A2R6NIV3"/>
<name>A0A2R6NIV3_9APHY</name>
<dbReference type="CDD" id="cd00303">
    <property type="entry name" value="retropepsin_like"/>
    <property type="match status" value="1"/>
</dbReference>
<keyword evidence="3" id="KW-0548">Nucleotidyltransferase</keyword>
<keyword evidence="9" id="KW-0175">Coiled coil</keyword>
<evidence type="ECO:0000256" key="7">
    <source>
        <dbReference type="ARBA" id="ARBA00022884"/>
    </source>
</evidence>
<evidence type="ECO:0000256" key="4">
    <source>
        <dbReference type="ARBA" id="ARBA00022722"/>
    </source>
</evidence>
<evidence type="ECO:0000256" key="10">
    <source>
        <dbReference type="SAM" id="MobiDB-lite"/>
    </source>
</evidence>
<dbReference type="Proteomes" id="UP000186601">
    <property type="component" value="Unassembled WGS sequence"/>
</dbReference>
<keyword evidence="5" id="KW-0255">Endonuclease</keyword>
<feature type="region of interest" description="Disordered" evidence="10">
    <location>
        <begin position="39"/>
        <end position="68"/>
    </location>
</feature>
<protein>
    <recommendedName>
        <fullName evidence="1">RNA-directed DNA polymerase</fullName>
        <ecNumber evidence="1">2.7.7.49</ecNumber>
    </recommendedName>
</protein>
<dbReference type="SUPFAM" id="SSF54160">
    <property type="entry name" value="Chromo domain-like"/>
    <property type="match status" value="1"/>
</dbReference>
<dbReference type="Gene3D" id="1.10.340.70">
    <property type="match status" value="1"/>
</dbReference>
<feature type="compositionally biased region" description="Low complexity" evidence="10">
    <location>
        <begin position="43"/>
        <end position="68"/>
    </location>
</feature>
<evidence type="ECO:0000256" key="5">
    <source>
        <dbReference type="ARBA" id="ARBA00022759"/>
    </source>
</evidence>
<feature type="domain" description="Reverse transcriptase" evidence="12">
    <location>
        <begin position="695"/>
        <end position="876"/>
    </location>
</feature>
<dbReference type="InterPro" id="IPR001584">
    <property type="entry name" value="Integrase_cat-core"/>
</dbReference>
<dbReference type="Pfam" id="PF00078">
    <property type="entry name" value="RVT_1"/>
    <property type="match status" value="1"/>
</dbReference>
<evidence type="ECO:0000313" key="14">
    <source>
        <dbReference type="EMBL" id="PSR72221.1"/>
    </source>
</evidence>
<dbReference type="CDD" id="cd01647">
    <property type="entry name" value="RT_LTR"/>
    <property type="match status" value="1"/>
</dbReference>
<dbReference type="CDD" id="cd09274">
    <property type="entry name" value="RNase_HI_RT_Ty3"/>
    <property type="match status" value="1"/>
</dbReference>
<feature type="domain" description="Integrase catalytic" evidence="13">
    <location>
        <begin position="1282"/>
        <end position="1444"/>
    </location>
</feature>
<dbReference type="InterPro" id="IPR050951">
    <property type="entry name" value="Retrovirus_Pol_polyprotein"/>
</dbReference>
<keyword evidence="2" id="KW-0808">Transferase</keyword>
<keyword evidence="4" id="KW-0540">Nuclease</keyword>
<dbReference type="InterPro" id="IPR021109">
    <property type="entry name" value="Peptidase_aspartic_dom_sf"/>
</dbReference>
<dbReference type="InterPro" id="IPR041588">
    <property type="entry name" value="Integrase_H2C2"/>
</dbReference>
<dbReference type="PROSITE" id="PS50994">
    <property type="entry name" value="INTEGRASE"/>
    <property type="match status" value="1"/>
</dbReference>
<evidence type="ECO:0000259" key="12">
    <source>
        <dbReference type="PROSITE" id="PS50878"/>
    </source>
</evidence>
<dbReference type="Gene3D" id="3.30.420.10">
    <property type="entry name" value="Ribonuclease H-like superfamily/Ribonuclease H"/>
    <property type="match status" value="1"/>
</dbReference>
<dbReference type="InterPro" id="IPR000953">
    <property type="entry name" value="Chromo/chromo_shadow_dom"/>
</dbReference>
<dbReference type="PANTHER" id="PTHR37984">
    <property type="entry name" value="PROTEIN CBG26694"/>
    <property type="match status" value="1"/>
</dbReference>
<evidence type="ECO:0000256" key="1">
    <source>
        <dbReference type="ARBA" id="ARBA00012493"/>
    </source>
</evidence>
<accession>A0A2R6NIV3</accession>
<dbReference type="Gene3D" id="3.10.10.10">
    <property type="entry name" value="HIV Type 1 Reverse Transcriptase, subunit A, domain 1"/>
    <property type="match status" value="1"/>
</dbReference>
<keyword evidence="6" id="KW-0378">Hydrolase</keyword>
<keyword evidence="15" id="KW-1185">Reference proteome</keyword>
<dbReference type="EC" id="2.7.7.49" evidence="1"/>
<sequence length="1659" mass="187488">ATILHPLDVDENTDELEEIPDTPLSILSELDILASSLEEIRSHSQSPSASSTTSASSSSSSDCVSRVSNMDTDRKTATLVNNGVKHPPVLTGGSLTPEVLQSFQIACRHHFNYKKVPEADKVTTVAPSLQSPVAQQWYFAHEAVLKSGSFDNFMVALRKRFLKKNWTDNIRSKLLRSSQGEDDSFDIWVESLEATNALLVGTTALFTEKRLREHIESHAFEELRILAETAEVIALADFQEFKETLSDADSKRRIDRNRRKREIEAFITSRARFTIPAAPSRTSANAAKPLISGPSAGSTANVRRAAALPKLTDGERKLLEQSKGCLKCRKLNAGHFAKNCPNGFPDAASYRDLVTGKVAIAPIAEIDTVEGDIFQIPHVGAVQGTSSAPSCVLTSDDDDWDSDMYVKSSISLPHILWKARLHSPSSILESTEMLIDTGCTTVLIRDDVVKQHALRRRPLYKPFQYRAAFGSEIRSSKEMCRLRLSTTDNSWSSKSVNAIIVPELCYPVILGLPFYTANELLIDPSNRSLLNSNGRDLLSPIPRQHHDIRTTRQKRMDNRQTEKDRKLMEQESVVLESMMEQTRHKDVIRELNLRFGLSERSFPPKEEEPPDDIVASIRQRIDELALLDILARENKQMRDTFSDIFPDDIPHINELPTDVYHRFRLKDPNAVIARRQYECPKKYREAWKTLLQQHLAAGQIRPSSSPHASPAFLIPKADRVVLPRWVNDYRKLNANTIPDVHPLPSIAEILSDCGKGQYFAKIDMTNSFFQTLVHPDDIPLTAVTTPFGLYEWTVMPQGCRNAPATHQQRMFNALRDHIGSICHVYLDDIVIWSQTLDEHRKNVATILACLRHHKLYCSPKKTDLFCLSINFLGHYISANGIEADNKKVEKILDWPIPRSASDVRAFLGLVRYISNFLPALAHHTLILNTLTTKEAEKDFSWTPAHFQAFEAVKLLVTSRECLTVIDHNNLGNNKVFVSCDASDFCTGAVLSYGETPETARPVAFESQQLSGAELNYPVHEKELLAIVRAMKKWRVDLLGVPFTVFSDHRTLENFTEQKHLSRRQARWQEFMSQYDYVITYIAGVDNAPADSMSRKPPPPCTIKSDSIGAIWAATTAMANHPPVTPILAAVSGLRISCDADWISAVKSGYEVDSWCSRLIDCLWDPIAQKDIGDEAAGVSASEALARGWLDSRSRNGVSVRLGMLYVGNRLVVPRTGTLREDVFNLAHDTLGHWGNEKSYGAIRASYYWPHMRKELEMNYVPSCETCQRNKSATSRPSGPLHPLPVPNARCDSVAMDFIGPLPEDDGFNCILTITDRLGSDLRIVPCRTDISAKDLATIFFREWYCKNGLPLEIISDRDKLFVSSFWKYLHRLTGVKLKLSTSFHPETDGASERSNRTVIQALRYHVERNQKGWARALPLVRFNHMSTVNASTGFTPFQLHCGRQPRVIPPLLHDHSSQTTEALDAAKVIERLETDVMEAQDNLLLAKTNQAYHADRARGPERVYASGDKVMLSTFHRRRDFMQRGDHRVAKFMVRWDGPYRVHRAWPESSLYELELPGHSNIFPKFHASLMKPFIPNDNIAYPSRSHEEPEPVFDPETREDQHFVDRIIDRRRRGRGWQYLIQWKGFGAEHNEWLPGAQVDNLEALDTYLKEHSLQDTS</sequence>
<dbReference type="SMART" id="SM00298">
    <property type="entry name" value="CHROMO"/>
    <property type="match status" value="1"/>
</dbReference>
<dbReference type="GO" id="GO:0006338">
    <property type="term" value="P:chromatin remodeling"/>
    <property type="evidence" value="ECO:0007669"/>
    <property type="project" value="UniProtKB-ARBA"/>
</dbReference>
<dbReference type="GO" id="GO:0005634">
    <property type="term" value="C:nucleus"/>
    <property type="evidence" value="ECO:0007669"/>
    <property type="project" value="UniProtKB-ARBA"/>
</dbReference>
<evidence type="ECO:0000256" key="6">
    <source>
        <dbReference type="ARBA" id="ARBA00022801"/>
    </source>
</evidence>
<dbReference type="Pfam" id="PF00385">
    <property type="entry name" value="Chromo"/>
    <property type="match status" value="1"/>
</dbReference>
<dbReference type="Gene3D" id="2.40.70.10">
    <property type="entry name" value="Acid Proteases"/>
    <property type="match status" value="1"/>
</dbReference>
<dbReference type="SUPFAM" id="SSF53098">
    <property type="entry name" value="Ribonuclease H-like"/>
    <property type="match status" value="1"/>
</dbReference>
<dbReference type="SUPFAM" id="SSF56672">
    <property type="entry name" value="DNA/RNA polymerases"/>
    <property type="match status" value="1"/>
</dbReference>
<feature type="non-terminal residue" evidence="14">
    <location>
        <position position="1"/>
    </location>
</feature>
<dbReference type="GO" id="GO:0003723">
    <property type="term" value="F:RNA binding"/>
    <property type="evidence" value="ECO:0007669"/>
    <property type="project" value="UniProtKB-KW"/>
</dbReference>
<feature type="coiled-coil region" evidence="9">
    <location>
        <begin position="1462"/>
        <end position="1489"/>
    </location>
</feature>
<dbReference type="InterPro" id="IPR043502">
    <property type="entry name" value="DNA/RNA_pol_sf"/>
</dbReference>
<comment type="caution">
    <text evidence="14">The sequence shown here is derived from an EMBL/GenBank/DDBJ whole genome shotgun (WGS) entry which is preliminary data.</text>
</comment>
<dbReference type="GO" id="GO:0004519">
    <property type="term" value="F:endonuclease activity"/>
    <property type="evidence" value="ECO:0007669"/>
    <property type="project" value="UniProtKB-KW"/>
</dbReference>
<evidence type="ECO:0000256" key="9">
    <source>
        <dbReference type="SAM" id="Coils"/>
    </source>
</evidence>
<feature type="domain" description="Chromo" evidence="11">
    <location>
        <begin position="1603"/>
        <end position="1659"/>
    </location>
</feature>
<dbReference type="PROSITE" id="PS50878">
    <property type="entry name" value="RT_POL"/>
    <property type="match status" value="1"/>
</dbReference>
<dbReference type="InterPro" id="IPR023780">
    <property type="entry name" value="Chromo_domain"/>
</dbReference>
<evidence type="ECO:0000256" key="2">
    <source>
        <dbReference type="ARBA" id="ARBA00022679"/>
    </source>
</evidence>
<keyword evidence="8" id="KW-0695">RNA-directed DNA polymerase</keyword>
<dbReference type="PROSITE" id="PS50013">
    <property type="entry name" value="CHROMO_2"/>
    <property type="match status" value="1"/>
</dbReference>
<dbReference type="InterPro" id="IPR000477">
    <property type="entry name" value="RT_dom"/>
</dbReference>
<dbReference type="OrthoDB" id="2801433at2759"/>
<evidence type="ECO:0000259" key="11">
    <source>
        <dbReference type="PROSITE" id="PS50013"/>
    </source>
</evidence>
<dbReference type="Pfam" id="PF17917">
    <property type="entry name" value="RT_RNaseH"/>
    <property type="match status" value="1"/>
</dbReference>
<dbReference type="GO" id="GO:0015074">
    <property type="term" value="P:DNA integration"/>
    <property type="evidence" value="ECO:0007669"/>
    <property type="project" value="InterPro"/>
</dbReference>
<dbReference type="EMBL" id="MLYV02001204">
    <property type="protein sequence ID" value="PSR72221.1"/>
    <property type="molecule type" value="Genomic_DNA"/>
</dbReference>
<dbReference type="InterPro" id="IPR043128">
    <property type="entry name" value="Rev_trsase/Diguanyl_cyclase"/>
</dbReference>
<dbReference type="InterPro" id="IPR036397">
    <property type="entry name" value="RNaseH_sf"/>
</dbReference>
<gene>
    <name evidence="14" type="ORF">PHLCEN_2v11906</name>
</gene>
<reference evidence="14 15" key="1">
    <citation type="submission" date="2018-02" db="EMBL/GenBank/DDBJ databases">
        <title>Genome sequence of the basidiomycete white-rot fungus Phlebia centrifuga.</title>
        <authorList>
            <person name="Granchi Z."/>
            <person name="Peng M."/>
            <person name="de Vries R.P."/>
            <person name="Hilden K."/>
            <person name="Makela M.R."/>
            <person name="Grigoriev I."/>
            <person name="Riley R."/>
        </authorList>
    </citation>
    <scope>NUCLEOTIDE SEQUENCE [LARGE SCALE GENOMIC DNA]</scope>
    <source>
        <strain evidence="14 15">FBCC195</strain>
    </source>
</reference>
<evidence type="ECO:0000256" key="8">
    <source>
        <dbReference type="ARBA" id="ARBA00022918"/>
    </source>
</evidence>
<dbReference type="InterPro" id="IPR016197">
    <property type="entry name" value="Chromo-like_dom_sf"/>
</dbReference>
<dbReference type="PANTHER" id="PTHR37984:SF5">
    <property type="entry name" value="PROTEIN NYNRIN-LIKE"/>
    <property type="match status" value="1"/>
</dbReference>
<proteinExistence type="predicted"/>
<evidence type="ECO:0000256" key="3">
    <source>
        <dbReference type="ARBA" id="ARBA00022695"/>
    </source>
</evidence>
<dbReference type="InterPro" id="IPR012337">
    <property type="entry name" value="RNaseH-like_sf"/>
</dbReference>
<evidence type="ECO:0000313" key="15">
    <source>
        <dbReference type="Proteomes" id="UP000186601"/>
    </source>
</evidence>
<evidence type="ECO:0000259" key="13">
    <source>
        <dbReference type="PROSITE" id="PS50994"/>
    </source>
</evidence>
<dbReference type="Gene3D" id="3.30.70.270">
    <property type="match status" value="2"/>
</dbReference>
<dbReference type="InterPro" id="IPR041373">
    <property type="entry name" value="RT_RNaseH"/>
</dbReference>